<sequence>MTTLQAALSGALVGGMFAVMAAGLSLTWGMLRVINLAHFGLILVGAYLTFELATSWGLDPILTIVVTVPLMFLVGAGLQWAFDRLGVEGFASLLVSFGLLIIVMQTVSNVWSADFQRMEGDVNPYATGSVSIGRFVFPAPTLIAFVFAVVIVVAADQVLRRTFAGRALRAFAEDRAVASAFGIDHRRLGMVLAGLSAASAAVAGMLFALGNAVTPSTPFEWIGIVFAVVILGGIGQVGGVLLAGVLVGTLSAVVSATWSPALSPLVLFSAIILALLFRPHGLLTPASRGAR</sequence>
<feature type="transmembrane region" description="Helical" evidence="9">
    <location>
        <begin position="89"/>
        <end position="112"/>
    </location>
</feature>
<keyword evidence="2" id="KW-0813">Transport</keyword>
<gene>
    <name evidence="10" type="ORF">C1I92_18540</name>
</gene>
<protein>
    <submittedName>
        <fullName evidence="10">Branched-chain amino acid ABC transporter permease</fullName>
    </submittedName>
</protein>
<keyword evidence="6 9" id="KW-1133">Transmembrane helix</keyword>
<evidence type="ECO:0000256" key="8">
    <source>
        <dbReference type="ARBA" id="ARBA00037998"/>
    </source>
</evidence>
<evidence type="ECO:0000256" key="1">
    <source>
        <dbReference type="ARBA" id="ARBA00004651"/>
    </source>
</evidence>
<dbReference type="GO" id="GO:0005886">
    <property type="term" value="C:plasma membrane"/>
    <property type="evidence" value="ECO:0007669"/>
    <property type="project" value="UniProtKB-SubCell"/>
</dbReference>
<feature type="transmembrane region" description="Helical" evidence="9">
    <location>
        <begin position="221"/>
        <end position="246"/>
    </location>
</feature>
<evidence type="ECO:0000256" key="5">
    <source>
        <dbReference type="ARBA" id="ARBA00022970"/>
    </source>
</evidence>
<dbReference type="Proteomes" id="UP000248764">
    <property type="component" value="Unassembled WGS sequence"/>
</dbReference>
<dbReference type="GO" id="GO:0022857">
    <property type="term" value="F:transmembrane transporter activity"/>
    <property type="evidence" value="ECO:0007669"/>
    <property type="project" value="InterPro"/>
</dbReference>
<dbReference type="Pfam" id="PF02653">
    <property type="entry name" value="BPD_transp_2"/>
    <property type="match status" value="1"/>
</dbReference>
<dbReference type="GO" id="GO:0006865">
    <property type="term" value="P:amino acid transport"/>
    <property type="evidence" value="ECO:0007669"/>
    <property type="project" value="UniProtKB-KW"/>
</dbReference>
<dbReference type="AlphaFoldDB" id="A0A2W2C8D9"/>
<dbReference type="EMBL" id="POTW01000046">
    <property type="protein sequence ID" value="PZF82026.1"/>
    <property type="molecule type" value="Genomic_DNA"/>
</dbReference>
<evidence type="ECO:0000313" key="10">
    <source>
        <dbReference type="EMBL" id="PZF82026.1"/>
    </source>
</evidence>
<evidence type="ECO:0000256" key="6">
    <source>
        <dbReference type="ARBA" id="ARBA00022989"/>
    </source>
</evidence>
<dbReference type="PANTHER" id="PTHR11795:SF445">
    <property type="entry name" value="AMINO ACID ABC TRANSPORTER PERMEASE PROTEIN"/>
    <property type="match status" value="1"/>
</dbReference>
<keyword evidence="7 9" id="KW-0472">Membrane</keyword>
<evidence type="ECO:0000256" key="7">
    <source>
        <dbReference type="ARBA" id="ARBA00023136"/>
    </source>
</evidence>
<feature type="transmembrane region" description="Helical" evidence="9">
    <location>
        <begin position="62"/>
        <end position="82"/>
    </location>
</feature>
<feature type="transmembrane region" description="Helical" evidence="9">
    <location>
        <begin position="188"/>
        <end position="209"/>
    </location>
</feature>
<keyword evidence="4 9" id="KW-0812">Transmembrane</keyword>
<accession>A0A2W2C8D9</accession>
<comment type="similarity">
    <text evidence="8">Belongs to the binding-protein-dependent transport system permease family. LivHM subfamily.</text>
</comment>
<comment type="subcellular location">
    <subcellularLocation>
        <location evidence="1">Cell membrane</location>
        <topology evidence="1">Multi-pass membrane protein</topology>
    </subcellularLocation>
</comment>
<comment type="caution">
    <text evidence="10">The sequence shown here is derived from an EMBL/GenBank/DDBJ whole genome shotgun (WGS) entry which is preliminary data.</text>
</comment>
<dbReference type="CDD" id="cd06582">
    <property type="entry name" value="TM_PBP1_LivH_like"/>
    <property type="match status" value="1"/>
</dbReference>
<evidence type="ECO:0000313" key="11">
    <source>
        <dbReference type="Proteomes" id="UP000248764"/>
    </source>
</evidence>
<evidence type="ECO:0000256" key="9">
    <source>
        <dbReference type="SAM" id="Phobius"/>
    </source>
</evidence>
<proteinExistence type="inferred from homology"/>
<keyword evidence="5" id="KW-0029">Amino-acid transport</keyword>
<evidence type="ECO:0000256" key="4">
    <source>
        <dbReference type="ARBA" id="ARBA00022692"/>
    </source>
</evidence>
<dbReference type="InterPro" id="IPR052157">
    <property type="entry name" value="BCAA_transport_permease"/>
</dbReference>
<feature type="transmembrane region" description="Helical" evidence="9">
    <location>
        <begin position="132"/>
        <end position="155"/>
    </location>
</feature>
<evidence type="ECO:0000256" key="3">
    <source>
        <dbReference type="ARBA" id="ARBA00022475"/>
    </source>
</evidence>
<dbReference type="PANTHER" id="PTHR11795">
    <property type="entry name" value="BRANCHED-CHAIN AMINO ACID TRANSPORT SYSTEM PERMEASE PROTEIN LIVH"/>
    <property type="match status" value="1"/>
</dbReference>
<dbReference type="RefSeq" id="WP_111256138.1">
    <property type="nucleotide sequence ID" value="NZ_POTW01000046.1"/>
</dbReference>
<name>A0A2W2C8D9_9ACTN</name>
<keyword evidence="3" id="KW-1003">Cell membrane</keyword>
<organism evidence="10 11">
    <name type="scientific">Jiangella anatolica</name>
    <dbReference type="NCBI Taxonomy" id="2670374"/>
    <lineage>
        <taxon>Bacteria</taxon>
        <taxon>Bacillati</taxon>
        <taxon>Actinomycetota</taxon>
        <taxon>Actinomycetes</taxon>
        <taxon>Jiangellales</taxon>
        <taxon>Jiangellaceae</taxon>
        <taxon>Jiangella</taxon>
    </lineage>
</organism>
<dbReference type="InterPro" id="IPR001851">
    <property type="entry name" value="ABC_transp_permease"/>
</dbReference>
<feature type="transmembrane region" description="Helical" evidence="9">
    <location>
        <begin position="258"/>
        <end position="277"/>
    </location>
</feature>
<feature type="transmembrane region" description="Helical" evidence="9">
    <location>
        <begin position="6"/>
        <end position="26"/>
    </location>
</feature>
<evidence type="ECO:0000256" key="2">
    <source>
        <dbReference type="ARBA" id="ARBA00022448"/>
    </source>
</evidence>
<reference evidence="10 11" key="1">
    <citation type="submission" date="2018-01" db="EMBL/GenBank/DDBJ databases">
        <title>Draft genome sequence of Jiangella sp. GTF31.</title>
        <authorList>
            <person name="Sahin N."/>
            <person name="Ay H."/>
            <person name="Saygin H."/>
        </authorList>
    </citation>
    <scope>NUCLEOTIDE SEQUENCE [LARGE SCALE GENOMIC DNA]</scope>
    <source>
        <strain evidence="10 11">GTF31</strain>
    </source>
</reference>
<feature type="transmembrane region" description="Helical" evidence="9">
    <location>
        <begin position="33"/>
        <end position="50"/>
    </location>
</feature>
<keyword evidence="11" id="KW-1185">Reference proteome</keyword>